<name>F0IZQ2_ACIMA</name>
<dbReference type="GO" id="GO:0006313">
    <property type="term" value="P:DNA transposition"/>
    <property type="evidence" value="ECO:0007669"/>
    <property type="project" value="InterPro"/>
</dbReference>
<dbReference type="Proteomes" id="UP000007100">
    <property type="component" value="Chromosome"/>
</dbReference>
<dbReference type="KEGG" id="amv:ACMV_19150"/>
<gene>
    <name evidence="1" type="ordered locus">ACMV_19150</name>
</gene>
<protein>
    <submittedName>
        <fullName evidence="1">Uncharacterized protein</fullName>
    </submittedName>
</protein>
<accession>F0IZQ2</accession>
<evidence type="ECO:0000313" key="2">
    <source>
        <dbReference type="Proteomes" id="UP000007100"/>
    </source>
</evidence>
<reference evidence="1 2" key="1">
    <citation type="submission" date="2010-12" db="EMBL/GenBank/DDBJ databases">
        <title>Whole genome sequence of Acidiphilium multivorum AIU301.</title>
        <authorList>
            <person name="Narita-Yamada S."/>
            <person name="Nakamura S."/>
            <person name="Ito N."/>
            <person name="Takarada H."/>
            <person name="Katano Y."/>
            <person name="Nakazawa H."/>
            <person name="Hosoyama A."/>
            <person name="Yamada R."/>
            <person name="Fujita N."/>
        </authorList>
    </citation>
    <scope>NUCLEOTIDE SEQUENCE [LARGE SCALE GENOMIC DNA]</scope>
    <source>
        <strain evidence="2">DSM 11245 / JCM 8867 / AIU301</strain>
    </source>
</reference>
<organism evidence="1 2">
    <name type="scientific">Acidiphilium multivorum (strain DSM 11245 / JCM 8867 / NBRC 100883 / AIU 301)</name>
    <dbReference type="NCBI Taxonomy" id="926570"/>
    <lineage>
        <taxon>Bacteria</taxon>
        <taxon>Pseudomonadati</taxon>
        <taxon>Pseudomonadota</taxon>
        <taxon>Alphaproteobacteria</taxon>
        <taxon>Acetobacterales</taxon>
        <taxon>Acidocellaceae</taxon>
        <taxon>Acidiphilium</taxon>
    </lineage>
</organism>
<proteinExistence type="predicted"/>
<dbReference type="GO" id="GO:0003677">
    <property type="term" value="F:DNA binding"/>
    <property type="evidence" value="ECO:0007669"/>
    <property type="project" value="InterPro"/>
</dbReference>
<dbReference type="Pfam" id="PF01609">
    <property type="entry name" value="DDE_Tnp_1"/>
    <property type="match status" value="1"/>
</dbReference>
<keyword evidence="2" id="KW-1185">Reference proteome</keyword>
<dbReference type="HOGENOM" id="CLU_055261_5_0_5"/>
<dbReference type="EMBL" id="AP012035">
    <property type="protein sequence ID" value="BAJ81262.1"/>
    <property type="molecule type" value="Genomic_DNA"/>
</dbReference>
<dbReference type="NCBIfam" id="NF033580">
    <property type="entry name" value="transpos_IS5_3"/>
    <property type="match status" value="1"/>
</dbReference>
<sequence length="192" mass="20943">MICVIPHGLQWKDAPSGYGPPKTLYNRSSAGAAFGVFSRIFAALAAEAGTPERLMIDATHLKAHRTAASLLQKGACRRSIGRTKGDLNSKLHPVCDGQGRSIMLLLAEDQMSDHKGAAMMLSAMPSARELLADRGYNSNAFRAALLERGFTPCIPSIRRGKEPLPHDKTPCRPRHHIENMFGRLKGHFGMDV</sequence>
<dbReference type="InterPro" id="IPR002559">
    <property type="entry name" value="Transposase_11"/>
</dbReference>
<dbReference type="OrthoDB" id="9798237at2"/>
<dbReference type="PANTHER" id="PTHR46637:SF1">
    <property type="entry name" value="BLL5188 PROTEIN"/>
    <property type="match status" value="1"/>
</dbReference>
<evidence type="ECO:0000313" key="1">
    <source>
        <dbReference type="EMBL" id="BAJ81262.1"/>
    </source>
</evidence>
<dbReference type="GO" id="GO:0004803">
    <property type="term" value="F:transposase activity"/>
    <property type="evidence" value="ECO:0007669"/>
    <property type="project" value="InterPro"/>
</dbReference>
<dbReference type="AlphaFoldDB" id="F0IZQ2"/>
<dbReference type="InterPro" id="IPR052909">
    <property type="entry name" value="Transposase_6_like"/>
</dbReference>
<dbReference type="PANTHER" id="PTHR46637">
    <property type="entry name" value="TIS1421-TRANSPOSASE PROTEIN A"/>
    <property type="match status" value="1"/>
</dbReference>